<proteinExistence type="predicted"/>
<organism evidence="1 2">
    <name type="scientific">Holotrichia oblita</name>
    <name type="common">Chafer beetle</name>
    <dbReference type="NCBI Taxonomy" id="644536"/>
    <lineage>
        <taxon>Eukaryota</taxon>
        <taxon>Metazoa</taxon>
        <taxon>Ecdysozoa</taxon>
        <taxon>Arthropoda</taxon>
        <taxon>Hexapoda</taxon>
        <taxon>Insecta</taxon>
        <taxon>Pterygota</taxon>
        <taxon>Neoptera</taxon>
        <taxon>Endopterygota</taxon>
        <taxon>Coleoptera</taxon>
        <taxon>Polyphaga</taxon>
        <taxon>Scarabaeiformia</taxon>
        <taxon>Scarabaeidae</taxon>
        <taxon>Melolonthinae</taxon>
        <taxon>Holotrichia</taxon>
    </lineage>
</organism>
<evidence type="ECO:0000313" key="1">
    <source>
        <dbReference type="EMBL" id="KAI4471802.1"/>
    </source>
</evidence>
<comment type="caution">
    <text evidence="1">The sequence shown here is derived from an EMBL/GenBank/DDBJ whole genome shotgun (WGS) entry which is preliminary data.</text>
</comment>
<name>A0ACB9TY26_HOLOL</name>
<sequence>MQGKLYIFLNSKCIELILFISSVRRGYEVYKQVCAACHSMRFVAYRDLVGVTHTEDQAKAEAEEVQVTDGPDDTGRCSNDQENCEDYVFALLTGYCEAPAGVILRDGQYYNPYFPGGAISMAQSLFNEVIGVFRWNSSHCQPIGERRSDILKMDVRTGTRRPQEDVHQGDGHVHHLSGAGLLPETSQVHRIEEPQDPIQAEELTNV</sequence>
<evidence type="ECO:0000313" key="2">
    <source>
        <dbReference type="Proteomes" id="UP001056778"/>
    </source>
</evidence>
<dbReference type="Proteomes" id="UP001056778">
    <property type="component" value="Chromosome 1"/>
</dbReference>
<protein>
    <submittedName>
        <fullName evidence="1">Cytochrome c1</fullName>
    </submittedName>
</protein>
<gene>
    <name evidence="1" type="ORF">MML48_1g21272</name>
</gene>
<dbReference type="EMBL" id="CM043015">
    <property type="protein sequence ID" value="KAI4471802.1"/>
    <property type="molecule type" value="Genomic_DNA"/>
</dbReference>
<accession>A0ACB9TY26</accession>
<reference evidence="1" key="1">
    <citation type="submission" date="2022-04" db="EMBL/GenBank/DDBJ databases">
        <title>Chromosome-scale genome assembly of Holotrichia oblita Faldermann.</title>
        <authorList>
            <person name="Rongchong L."/>
        </authorList>
    </citation>
    <scope>NUCLEOTIDE SEQUENCE</scope>
    <source>
        <strain evidence="1">81SQS9</strain>
    </source>
</reference>
<keyword evidence="2" id="KW-1185">Reference proteome</keyword>